<evidence type="ECO:0000256" key="1">
    <source>
        <dbReference type="SAM" id="Phobius"/>
    </source>
</evidence>
<organism evidence="2 3">
    <name type="scientific">Tsuneonella aeria</name>
    <dbReference type="NCBI Taxonomy" id="1837929"/>
    <lineage>
        <taxon>Bacteria</taxon>
        <taxon>Pseudomonadati</taxon>
        <taxon>Pseudomonadota</taxon>
        <taxon>Alphaproteobacteria</taxon>
        <taxon>Sphingomonadales</taxon>
        <taxon>Erythrobacteraceae</taxon>
        <taxon>Tsuneonella</taxon>
    </lineage>
</organism>
<name>A0A6I4TE44_9SPHN</name>
<reference evidence="2 3" key="1">
    <citation type="submission" date="2019-12" db="EMBL/GenBank/DDBJ databases">
        <title>Genomic-based taxomic classification of the family Erythrobacteraceae.</title>
        <authorList>
            <person name="Xu L."/>
        </authorList>
    </citation>
    <scope>NUCLEOTIDE SEQUENCE [LARGE SCALE GENOMIC DNA]</scope>
    <source>
        <strain evidence="2 3">100921-2</strain>
    </source>
</reference>
<dbReference type="SUPFAM" id="SSF51126">
    <property type="entry name" value="Pectin lyase-like"/>
    <property type="match status" value="1"/>
</dbReference>
<dbReference type="Proteomes" id="UP000439522">
    <property type="component" value="Unassembled WGS sequence"/>
</dbReference>
<dbReference type="InterPro" id="IPR012334">
    <property type="entry name" value="Pectin_lyas_fold"/>
</dbReference>
<keyword evidence="1" id="KW-0472">Membrane</keyword>
<keyword evidence="1" id="KW-1133">Transmembrane helix</keyword>
<accession>A0A6I4TE44</accession>
<comment type="caution">
    <text evidence="2">The sequence shown here is derived from an EMBL/GenBank/DDBJ whole genome shotgun (WGS) entry which is preliminary data.</text>
</comment>
<protein>
    <submittedName>
        <fullName evidence="2">Right-handed parallel beta-helix repeat-containing protein</fullName>
    </submittedName>
</protein>
<dbReference type="EMBL" id="WTZA01000001">
    <property type="protein sequence ID" value="MXO75581.1"/>
    <property type="molecule type" value="Genomic_DNA"/>
</dbReference>
<dbReference type="OrthoDB" id="7237303at2"/>
<keyword evidence="1" id="KW-0812">Transmembrane</keyword>
<dbReference type="InterPro" id="IPR011050">
    <property type="entry name" value="Pectin_lyase_fold/virulence"/>
</dbReference>
<keyword evidence="3" id="KW-1185">Reference proteome</keyword>
<evidence type="ECO:0000313" key="3">
    <source>
        <dbReference type="Proteomes" id="UP000439522"/>
    </source>
</evidence>
<feature type="transmembrane region" description="Helical" evidence="1">
    <location>
        <begin position="20"/>
        <end position="39"/>
    </location>
</feature>
<dbReference type="RefSeq" id="WP_160611209.1">
    <property type="nucleotide sequence ID" value="NZ_WTZA01000001.1"/>
</dbReference>
<proteinExistence type="predicted"/>
<gene>
    <name evidence="2" type="ORF">GRI40_10170</name>
</gene>
<evidence type="ECO:0000313" key="2">
    <source>
        <dbReference type="EMBL" id="MXO75581.1"/>
    </source>
</evidence>
<sequence length="331" mass="34683">MDCERPLSDRRFPARPSRILLGVIAVMAVAAIPVAAVIAQPAAAPFTVAETGRSFASLQEAVNAIGDGQGTIAIAPGTWRQCAVQERGTVTYATRQPGAAVFDGTACEGKAALVLRGRGARISGLTFRNIKVPDFNGAGIRLEAGDLMVAQSWFLDSEQGILTADNPGGAIVIDQSTFAGLGTCQGAAGCAHSIYTGNYGSLRVTRSRFERGRGGHYLKARSGQVEIVANSFDDSAGTATNYMIDLPAGAAGRITDNWFVQGKDKENYSAFIAVGAEDHLHSSAGLTIAGNDARFAPGFVRTSVFVADWSGDRPVVRENALGVGITAFQER</sequence>
<dbReference type="Gene3D" id="2.160.20.10">
    <property type="entry name" value="Single-stranded right-handed beta-helix, Pectin lyase-like"/>
    <property type="match status" value="1"/>
</dbReference>
<dbReference type="AlphaFoldDB" id="A0A6I4TE44"/>